<dbReference type="AlphaFoldDB" id="A0A0M9GBS0"/>
<dbReference type="EMBL" id="JSYZ01000054">
    <property type="protein sequence ID" value="KPA87032.1"/>
    <property type="molecule type" value="Genomic_DNA"/>
</dbReference>
<proteinExistence type="predicted"/>
<dbReference type="OrthoDB" id="6906331at2"/>
<evidence type="ECO:0000313" key="2">
    <source>
        <dbReference type="Proteomes" id="UP000037931"/>
    </source>
</evidence>
<dbReference type="Proteomes" id="UP000037931">
    <property type="component" value="Unassembled WGS sequence"/>
</dbReference>
<reference evidence="1 2" key="1">
    <citation type="journal article" date="2015" name="PLoS ONE">
        <title>Rice-Infecting Pseudomonas Genomes Are Highly Accessorized and Harbor Multiple Putative Virulence Mechanisms to Cause Sheath Brown Rot.</title>
        <authorList>
            <person name="Quibod I.L."/>
            <person name="Grande G."/>
            <person name="Oreiro E.G."/>
            <person name="Borja F.N."/>
            <person name="Dossa G.S."/>
            <person name="Mauleon R."/>
            <person name="Cruz C.V."/>
            <person name="Oliva R."/>
        </authorList>
    </citation>
    <scope>NUCLEOTIDE SEQUENCE [LARGE SCALE GENOMIC DNA]</scope>
    <source>
        <strain evidence="1 2">IRRI 6609</strain>
    </source>
</reference>
<organism evidence="1 2">
    <name type="scientific">Pseudomonas asplenii</name>
    <dbReference type="NCBI Taxonomy" id="53407"/>
    <lineage>
        <taxon>Bacteria</taxon>
        <taxon>Pseudomonadati</taxon>
        <taxon>Pseudomonadota</taxon>
        <taxon>Gammaproteobacteria</taxon>
        <taxon>Pseudomonadales</taxon>
        <taxon>Pseudomonadaceae</taxon>
        <taxon>Pseudomonas</taxon>
    </lineage>
</organism>
<name>A0A0M9GBS0_9PSED</name>
<evidence type="ECO:0000313" key="1">
    <source>
        <dbReference type="EMBL" id="KPA87032.1"/>
    </source>
</evidence>
<dbReference type="PATRIC" id="fig|50340.43.peg.5055"/>
<protein>
    <submittedName>
        <fullName evidence="1">Uncharacterized protein</fullName>
    </submittedName>
</protein>
<sequence>MISNELSLIQQNETLRASLASSVEAFLAAGGKIDVRQVTVSPGVSVVERIQTPNFQSASVKSASDAQARRIRELAKTLNREEICEREGLSLGVLRGIAKRYGIQFLAGPKKAYAPNKRKPKQDAELVAKIKDCMDRGITRYQACKELEISSTLIRRIIADHNIDYPVVTR</sequence>
<accession>A0A0M9GBS0</accession>
<gene>
    <name evidence="1" type="ORF">PF66_06377</name>
</gene>
<keyword evidence="2" id="KW-1185">Reference proteome</keyword>
<dbReference type="STRING" id="50340.PF66_06377"/>
<dbReference type="RefSeq" id="WP_054064833.1">
    <property type="nucleotide sequence ID" value="NZ_JSYZ01000054.1"/>
</dbReference>
<comment type="caution">
    <text evidence="1">The sequence shown here is derived from an EMBL/GenBank/DDBJ whole genome shotgun (WGS) entry which is preliminary data.</text>
</comment>